<protein>
    <submittedName>
        <fullName evidence="2">Uncharacterized protein</fullName>
    </submittedName>
</protein>
<accession>A0A076EHL5</accession>
<feature type="compositionally biased region" description="Polar residues" evidence="1">
    <location>
        <begin position="203"/>
        <end position="212"/>
    </location>
</feature>
<dbReference type="eggNOG" id="ENOG5031GB6">
    <property type="taxonomic scope" value="Bacteria"/>
</dbReference>
<evidence type="ECO:0000313" key="2">
    <source>
        <dbReference type="EMBL" id="AII04588.1"/>
    </source>
</evidence>
<evidence type="ECO:0000313" key="3">
    <source>
        <dbReference type="Proteomes" id="UP000028488"/>
    </source>
</evidence>
<evidence type="ECO:0000256" key="1">
    <source>
        <dbReference type="SAM" id="MobiDB-lite"/>
    </source>
</evidence>
<dbReference type="Proteomes" id="UP000028488">
    <property type="component" value="Chromosome"/>
</dbReference>
<feature type="region of interest" description="Disordered" evidence="1">
    <location>
        <begin position="172"/>
        <end position="212"/>
    </location>
</feature>
<reference evidence="2 3" key="1">
    <citation type="submission" date="2014-07" db="EMBL/GenBank/DDBJ databases">
        <title>Genome Sequence of Rhodococcus opacus Strain R7, a Biodegrader of Mono- and Polycyclic Aromatic Hydrocarbons.</title>
        <authorList>
            <person name="Di Gennaro P."/>
            <person name="Zampolli J."/>
            <person name="Presti I."/>
            <person name="Cappelletti M."/>
            <person name="D'Ursi P."/>
            <person name="Orro A."/>
            <person name="Mezzelani A."/>
            <person name="Milanesi L."/>
        </authorList>
    </citation>
    <scope>NUCLEOTIDE SEQUENCE [LARGE SCALE GENOMIC DNA]</scope>
    <source>
        <strain evidence="2 3">R7</strain>
    </source>
</reference>
<dbReference type="AlphaFoldDB" id="A0A076EHL5"/>
<name>A0A076EHL5_RHOOP</name>
<organism evidence="2 3">
    <name type="scientific">Rhodococcus opacus</name>
    <name type="common">Nocardia opaca</name>
    <dbReference type="NCBI Taxonomy" id="37919"/>
    <lineage>
        <taxon>Bacteria</taxon>
        <taxon>Bacillati</taxon>
        <taxon>Actinomycetota</taxon>
        <taxon>Actinomycetes</taxon>
        <taxon>Mycobacteriales</taxon>
        <taxon>Nocardiaceae</taxon>
        <taxon>Rhodococcus</taxon>
    </lineage>
</organism>
<dbReference type="EMBL" id="CP008947">
    <property type="protein sequence ID" value="AII04588.1"/>
    <property type="molecule type" value="Genomic_DNA"/>
</dbReference>
<proteinExistence type="predicted"/>
<sequence length="212" mass="22453">MPTPTVPPSNQPVASTVTSIDVRITRTDSPVRATRPVMRPSLGPGPIPTPMYSTVASALRTTPPSITTIRTTRDSAGSRNASVVSTDTAMTTTLAIVPNPGFCRIGIQSVSTTTPVSAVTTPKLSGVRSATPWWNTSHGSRPRPAVIIMAIEKPYSHSPANRAIRRRASMTVSVPGKPAASHSHDAGTGPTMRQASIFRGRRSQSSIREPPR</sequence>
<gene>
    <name evidence="2" type="ORF">EP51_08265</name>
</gene>